<protein>
    <submittedName>
        <fullName evidence="1">Uncharacterized protein</fullName>
    </submittedName>
</protein>
<reference evidence="1" key="1">
    <citation type="submission" date="2017-08" db="EMBL/GenBank/DDBJ databases">
        <authorList>
            <consortium name="Urmite Genomes"/>
        </authorList>
    </citation>
    <scope>NUCLEOTIDE SEQUENCE [LARGE SCALE GENOMIC DNA]</scope>
    <source>
        <strain evidence="1">IHUMI-LCC2</strain>
    </source>
</reference>
<gene>
    <name evidence="1" type="ORF">ORPV_528</name>
</gene>
<proteinExistence type="predicted"/>
<name>A0A2I2L4F7_9VIRU</name>
<keyword evidence="2" id="KW-1185">Reference proteome</keyword>
<dbReference type="EMBL" id="LT906555">
    <property type="protein sequence ID" value="SNW62432.1"/>
    <property type="molecule type" value="Genomic_DNA"/>
</dbReference>
<dbReference type="KEGG" id="vg:35382326"/>
<evidence type="ECO:0000313" key="2">
    <source>
        <dbReference type="Proteomes" id="UP000236316"/>
    </source>
</evidence>
<sequence>MGNTNITNIDIDHLFESEIVPDPTPIELIVNNKVKITCNERNINMALFDFGNDSDPDDIKRYYWNPKSHMRDFEVMDPFTPFEKKIARGQGIGTIIVEELSLYIKLYKDKKSPRGIEPVVGLWNHSEEAKSLLAKDLGIGYDVLFISKGQVHHLCEQLDERDEENTVIILSKCQELAEYQE</sequence>
<dbReference type="Proteomes" id="UP000236316">
    <property type="component" value="Segment"/>
</dbReference>
<accession>A0A2I2L4F7</accession>
<evidence type="ECO:0000313" key="1">
    <source>
        <dbReference type="EMBL" id="SNW62432.1"/>
    </source>
</evidence>
<dbReference type="RefSeq" id="YP_009448734.1">
    <property type="nucleotide sequence ID" value="NC_036594.1"/>
</dbReference>
<organism evidence="1">
    <name type="scientific">Orpheovirus IHUMI-LCC2</name>
    <dbReference type="NCBI Taxonomy" id="2023057"/>
    <lineage>
        <taxon>Viruses</taxon>
        <taxon>Varidnaviria</taxon>
        <taxon>Bamfordvirae</taxon>
        <taxon>Nucleocytoviricota</taxon>
        <taxon>Megaviricetes</taxon>
        <taxon>Pimascovirales</taxon>
        <taxon>Ocovirineae</taxon>
        <taxon>Orpheoviridae</taxon>
        <taxon>Alphaorpheovirus</taxon>
        <taxon>Alphaorpheovirus massiliense</taxon>
    </lineage>
</organism>
<dbReference type="GeneID" id="35382326"/>